<feature type="transmembrane region" description="Helical" evidence="6">
    <location>
        <begin position="119"/>
        <end position="141"/>
    </location>
</feature>
<dbReference type="AlphaFoldDB" id="X1LHV6"/>
<sequence>ADQTIVQRVLGAKDANHARVGPLFAGFIKILPVFIFVLPGLICLGLINQGKLPDTLEHSKHTYSFMINHLLPVGLKGVVAAALLAALMSTVSGALNSIATLFSYDIYKRWRPQTSDRTLVIVGRIVTFVAMIAAIIWSPYVSHYPSIFQGIIAIICYISPPITVVFIFGVFWRRASGKAAFVTLWLGSAMGFVVFWLDWFKDKDWLKQYIEWKVPPMMATFYLAVLCSAVLIIVSLLKPHKHTAESEKLVWANP</sequence>
<evidence type="ECO:0000256" key="5">
    <source>
        <dbReference type="ARBA" id="ARBA00023136"/>
    </source>
</evidence>
<evidence type="ECO:0000256" key="1">
    <source>
        <dbReference type="ARBA" id="ARBA00004141"/>
    </source>
</evidence>
<reference evidence="7" key="1">
    <citation type="journal article" date="2014" name="Front. Microbiol.">
        <title>High frequency of phylogenetically diverse reductive dehalogenase-homologous genes in deep subseafloor sedimentary metagenomes.</title>
        <authorList>
            <person name="Kawai M."/>
            <person name="Futagami T."/>
            <person name="Toyoda A."/>
            <person name="Takaki Y."/>
            <person name="Nishi S."/>
            <person name="Hori S."/>
            <person name="Arai W."/>
            <person name="Tsubouchi T."/>
            <person name="Morono Y."/>
            <person name="Uchiyama I."/>
            <person name="Ito T."/>
            <person name="Fujiyama A."/>
            <person name="Inagaki F."/>
            <person name="Takami H."/>
        </authorList>
    </citation>
    <scope>NUCLEOTIDE SEQUENCE</scope>
    <source>
        <strain evidence="7">Expedition CK06-06</strain>
    </source>
</reference>
<comment type="caution">
    <text evidence="7">The sequence shown here is derived from an EMBL/GenBank/DDBJ whole genome shotgun (WGS) entry which is preliminary data.</text>
</comment>
<keyword evidence="3 6" id="KW-0812">Transmembrane</keyword>
<organism evidence="7">
    <name type="scientific">marine sediment metagenome</name>
    <dbReference type="NCBI Taxonomy" id="412755"/>
    <lineage>
        <taxon>unclassified sequences</taxon>
        <taxon>metagenomes</taxon>
        <taxon>ecological metagenomes</taxon>
    </lineage>
</organism>
<feature type="transmembrane region" description="Helical" evidence="6">
    <location>
        <begin position="23"/>
        <end position="47"/>
    </location>
</feature>
<feature type="transmembrane region" description="Helical" evidence="6">
    <location>
        <begin position="78"/>
        <end position="107"/>
    </location>
</feature>
<dbReference type="GO" id="GO:0005886">
    <property type="term" value="C:plasma membrane"/>
    <property type="evidence" value="ECO:0007669"/>
    <property type="project" value="TreeGrafter"/>
</dbReference>
<evidence type="ECO:0000313" key="7">
    <source>
        <dbReference type="EMBL" id="GAI05416.1"/>
    </source>
</evidence>
<keyword evidence="4 6" id="KW-1133">Transmembrane helix</keyword>
<keyword evidence="5 6" id="KW-0472">Membrane</keyword>
<protein>
    <submittedName>
        <fullName evidence="7">Uncharacterized protein</fullName>
    </submittedName>
</protein>
<dbReference type="Pfam" id="PF00474">
    <property type="entry name" value="SSF"/>
    <property type="match status" value="1"/>
</dbReference>
<evidence type="ECO:0000256" key="3">
    <source>
        <dbReference type="ARBA" id="ARBA00022692"/>
    </source>
</evidence>
<comment type="subcellular location">
    <subcellularLocation>
        <location evidence="1">Membrane</location>
        <topology evidence="1">Multi-pass membrane protein</topology>
    </subcellularLocation>
</comment>
<evidence type="ECO:0000256" key="4">
    <source>
        <dbReference type="ARBA" id="ARBA00022989"/>
    </source>
</evidence>
<proteinExistence type="inferred from homology"/>
<dbReference type="PANTHER" id="PTHR11819:SF195">
    <property type="entry name" value="SODIUM_GLUCOSE COTRANSPORTER 4"/>
    <property type="match status" value="1"/>
</dbReference>
<name>X1LHV6_9ZZZZ</name>
<dbReference type="InterPro" id="IPR038377">
    <property type="entry name" value="Na/Glc_symporter_sf"/>
</dbReference>
<feature type="non-terminal residue" evidence="7">
    <location>
        <position position="254"/>
    </location>
</feature>
<dbReference type="Gene3D" id="1.20.1730.10">
    <property type="entry name" value="Sodium/glucose cotransporter"/>
    <property type="match status" value="1"/>
</dbReference>
<dbReference type="PANTHER" id="PTHR11819">
    <property type="entry name" value="SOLUTE CARRIER FAMILY 5"/>
    <property type="match status" value="1"/>
</dbReference>
<accession>X1LHV6</accession>
<comment type="similarity">
    <text evidence="2">Belongs to the sodium:solute symporter (SSF) (TC 2.A.21) family.</text>
</comment>
<evidence type="ECO:0000256" key="2">
    <source>
        <dbReference type="ARBA" id="ARBA00006434"/>
    </source>
</evidence>
<feature type="transmembrane region" description="Helical" evidence="6">
    <location>
        <begin position="147"/>
        <end position="172"/>
    </location>
</feature>
<gene>
    <name evidence="7" type="ORF">S06H3_21404</name>
</gene>
<feature type="non-terminal residue" evidence="7">
    <location>
        <position position="1"/>
    </location>
</feature>
<dbReference type="EMBL" id="BARV01011237">
    <property type="protein sequence ID" value="GAI05416.1"/>
    <property type="molecule type" value="Genomic_DNA"/>
</dbReference>
<dbReference type="InterPro" id="IPR001734">
    <property type="entry name" value="Na/solute_symporter"/>
</dbReference>
<feature type="transmembrane region" description="Helical" evidence="6">
    <location>
        <begin position="217"/>
        <end position="237"/>
    </location>
</feature>
<dbReference type="GO" id="GO:0005412">
    <property type="term" value="F:D-glucose:sodium symporter activity"/>
    <property type="evidence" value="ECO:0007669"/>
    <property type="project" value="TreeGrafter"/>
</dbReference>
<dbReference type="PROSITE" id="PS50283">
    <property type="entry name" value="NA_SOLUT_SYMP_3"/>
    <property type="match status" value="1"/>
</dbReference>
<evidence type="ECO:0000256" key="6">
    <source>
        <dbReference type="SAM" id="Phobius"/>
    </source>
</evidence>
<feature type="transmembrane region" description="Helical" evidence="6">
    <location>
        <begin position="179"/>
        <end position="197"/>
    </location>
</feature>